<evidence type="ECO:0000256" key="1">
    <source>
        <dbReference type="ARBA" id="ARBA00022503"/>
    </source>
</evidence>
<dbReference type="PANTHER" id="PTHR30420">
    <property type="entry name" value="N-SUCCINYLARGININE DIHYDROLASE"/>
    <property type="match status" value="1"/>
</dbReference>
<dbReference type="InterPro" id="IPR017650">
    <property type="entry name" value="Arginine_N-succinylTrfase"/>
</dbReference>
<dbReference type="SUPFAM" id="SSF55729">
    <property type="entry name" value="Acyl-CoA N-acyltransferases (Nat)"/>
    <property type="match status" value="1"/>
</dbReference>
<keyword evidence="2 5" id="KW-0808">Transferase</keyword>
<dbReference type="AlphaFoldDB" id="A0A0W0W308"/>
<dbReference type="Gene3D" id="3.40.630.30">
    <property type="match status" value="1"/>
</dbReference>
<dbReference type="InterPro" id="IPR016181">
    <property type="entry name" value="Acyl_CoA_acyltransferase"/>
</dbReference>
<comment type="caution">
    <text evidence="5">The sequence shown here is derived from an EMBL/GenBank/DDBJ whole genome shotgun (WGS) entry which is preliminary data.</text>
</comment>
<dbReference type="Gene3D" id="2.40.40.20">
    <property type="match status" value="1"/>
</dbReference>
<sequence length="344" mass="38913">MMLFRKVKTSDLSAIHQLAKQSGIGMTTLPKEKALLRKRLQWSEDSFQKKLQEPANEYYFFVLEDTQSSKVIGTSAIEACIGHDLPFYSYKLSRQSRICHSLNIRIDNEVLNLVNDNQGKTEICTLFLDSDYRHSGNGLLLSKSRFIFMANFPHRFSPVIIAEMRGVSDNQGRSPFWDALGDHFFHMSFAEADRLVLFTNKEFIADLMPTSPIFVKLLSQEAQKAIGKPHPNTVPAMNILLKEGFRNINYIDIFDAGPTIEAPLNDIKTVSLSEKVNIQNILDDVISKDYIVANTQLDFRATIGQVVHNKEQKTCLISKTTADLLQVQIGDSLRIVPLNINEST</sequence>
<organism evidence="5 6">
    <name type="scientific">Legionella israelensis</name>
    <dbReference type="NCBI Taxonomy" id="454"/>
    <lineage>
        <taxon>Bacteria</taxon>
        <taxon>Pseudomonadati</taxon>
        <taxon>Pseudomonadota</taxon>
        <taxon>Gammaproteobacteria</taxon>
        <taxon>Legionellales</taxon>
        <taxon>Legionellaceae</taxon>
        <taxon>Legionella</taxon>
    </lineage>
</organism>
<dbReference type="STRING" id="454.Lisr_1079"/>
<evidence type="ECO:0000256" key="2">
    <source>
        <dbReference type="ARBA" id="ARBA00022679"/>
    </source>
</evidence>
<proteinExistence type="predicted"/>
<dbReference type="EC" id="2.3.1.109" evidence="4"/>
<dbReference type="InterPro" id="IPR007041">
    <property type="entry name" value="Arg_succinylTrfase_AstA/AruG"/>
</dbReference>
<dbReference type="RefSeq" id="WP_058501437.1">
    <property type="nucleotide sequence ID" value="NZ_CAAAJA010000001.1"/>
</dbReference>
<keyword evidence="1" id="KW-0056">Arginine metabolism</keyword>
<evidence type="ECO:0000313" key="6">
    <source>
        <dbReference type="Proteomes" id="UP000054761"/>
    </source>
</evidence>
<keyword evidence="3" id="KW-0012">Acyltransferase</keyword>
<reference evidence="5 6" key="1">
    <citation type="submission" date="2015-11" db="EMBL/GenBank/DDBJ databases">
        <title>Genomic analysis of 38 Legionella species identifies large and diverse effector repertoires.</title>
        <authorList>
            <person name="Burstein D."/>
            <person name="Amaro F."/>
            <person name="Zusman T."/>
            <person name="Lifshitz Z."/>
            <person name="Cohen O."/>
            <person name="Gilbert J.A."/>
            <person name="Pupko T."/>
            <person name="Shuman H.A."/>
            <person name="Segal G."/>
        </authorList>
    </citation>
    <scope>NUCLEOTIDE SEQUENCE [LARGE SCALE GENOMIC DNA]</scope>
    <source>
        <strain evidence="5 6">Bercovier 4</strain>
    </source>
</reference>
<evidence type="ECO:0000313" key="5">
    <source>
        <dbReference type="EMBL" id="KTD26868.1"/>
    </source>
</evidence>
<gene>
    <name evidence="5" type="primary">astA</name>
    <name evidence="5" type="ORF">Lisr_1079</name>
</gene>
<keyword evidence="6" id="KW-1185">Reference proteome</keyword>
<dbReference type="Pfam" id="PF04958">
    <property type="entry name" value="AstA"/>
    <property type="match status" value="1"/>
</dbReference>
<accession>A0A0W0W308</accession>
<dbReference type="NCBIfam" id="TIGR03243">
    <property type="entry name" value="arg_catab_AOST"/>
    <property type="match status" value="1"/>
</dbReference>
<protein>
    <recommendedName>
        <fullName evidence="4">Arginine N-succinyltransferase</fullName>
        <ecNumber evidence="4">2.3.1.109</ecNumber>
    </recommendedName>
</protein>
<dbReference type="PATRIC" id="fig|454.4.peg.1158"/>
<dbReference type="OrthoDB" id="21121at2"/>
<name>A0A0W0W308_9GAMM</name>
<dbReference type="NCBIfam" id="TIGR03244">
    <property type="entry name" value="arg_catab_AstA"/>
    <property type="match status" value="1"/>
</dbReference>
<dbReference type="Proteomes" id="UP000054761">
    <property type="component" value="Unassembled WGS sequence"/>
</dbReference>
<evidence type="ECO:0000256" key="4">
    <source>
        <dbReference type="NCBIfam" id="TIGR03244"/>
    </source>
</evidence>
<dbReference type="EMBL" id="LNYH01000052">
    <property type="protein sequence ID" value="KTD26868.1"/>
    <property type="molecule type" value="Genomic_DNA"/>
</dbReference>
<dbReference type="GO" id="GO:0006527">
    <property type="term" value="P:L-arginine catabolic process"/>
    <property type="evidence" value="ECO:0007669"/>
    <property type="project" value="UniProtKB-UniRule"/>
</dbReference>
<evidence type="ECO:0000256" key="3">
    <source>
        <dbReference type="ARBA" id="ARBA00023315"/>
    </source>
</evidence>
<dbReference type="PANTHER" id="PTHR30420:SF1">
    <property type="entry name" value="ARGININE N-SUCCINYLTRANSFERASE"/>
    <property type="match status" value="1"/>
</dbReference>
<dbReference type="GO" id="GO:0008791">
    <property type="term" value="F:arginine N-succinyltransferase activity"/>
    <property type="evidence" value="ECO:0007669"/>
    <property type="project" value="UniProtKB-UniRule"/>
</dbReference>